<proteinExistence type="predicted"/>
<sequence>MPKNDEVFEDDDITTGDDELEVEVEVEGADDDEVDTVAGPVVIAEEDVDEDDGPDTDVELALDEVLAERVRVTTDEEDEDDEPVADSEEKIDANETVLPQQDDEFRCNSCHLLKKNSQLADKKSILCRDCL</sequence>
<gene>
    <name evidence="1" type="ORF">UFOPK3381_00120</name>
</gene>
<dbReference type="InterPro" id="IPR025242">
    <property type="entry name" value="DUF4193"/>
</dbReference>
<organism evidence="1">
    <name type="scientific">freshwater metagenome</name>
    <dbReference type="NCBI Taxonomy" id="449393"/>
    <lineage>
        <taxon>unclassified sequences</taxon>
        <taxon>metagenomes</taxon>
        <taxon>ecological metagenomes</taxon>
    </lineage>
</organism>
<protein>
    <submittedName>
        <fullName evidence="1">Unannotated protein</fullName>
    </submittedName>
</protein>
<accession>A0A6J7CQK2</accession>
<name>A0A6J7CQK2_9ZZZZ</name>
<evidence type="ECO:0000313" key="1">
    <source>
        <dbReference type="EMBL" id="CAB4858409.1"/>
    </source>
</evidence>
<dbReference type="Pfam" id="PF13834">
    <property type="entry name" value="DUF4193"/>
    <property type="match status" value="1"/>
</dbReference>
<dbReference type="EMBL" id="CAFBLN010000001">
    <property type="protein sequence ID" value="CAB4858409.1"/>
    <property type="molecule type" value="Genomic_DNA"/>
</dbReference>
<dbReference type="AlphaFoldDB" id="A0A6J7CQK2"/>
<reference evidence="1" key="1">
    <citation type="submission" date="2020-05" db="EMBL/GenBank/DDBJ databases">
        <authorList>
            <person name="Chiriac C."/>
            <person name="Salcher M."/>
            <person name="Ghai R."/>
            <person name="Kavagutti S V."/>
        </authorList>
    </citation>
    <scope>NUCLEOTIDE SEQUENCE</scope>
</reference>